<keyword evidence="11" id="KW-0732">Signal</keyword>
<dbReference type="Pfam" id="PF17936">
    <property type="entry name" value="Big_6"/>
    <property type="match status" value="3"/>
</dbReference>
<evidence type="ECO:0000256" key="6">
    <source>
        <dbReference type="ARBA" id="ARBA00022801"/>
    </source>
</evidence>
<name>A0A0M0G0G7_9BACI</name>
<dbReference type="NCBIfam" id="NF033510">
    <property type="entry name" value="Ca_tandemer"/>
    <property type="match status" value="2"/>
</dbReference>
<evidence type="ECO:0000256" key="5">
    <source>
        <dbReference type="ARBA" id="ARBA00022670"/>
    </source>
</evidence>
<dbReference type="PATRIC" id="fig|189381.12.peg.3319"/>
<evidence type="ECO:0000256" key="3">
    <source>
        <dbReference type="ARBA" id="ARBA00011073"/>
    </source>
</evidence>
<sequence length="1039" mass="111236">MRKKLIKSLLALIVIFSVCLPQLPQANAATVIEELPLAMSELTEGSFTDDDHVQWYKITPGNDTVEQFTHLRIKLESQSEVNMSVYSSLENATDDNTFEQYRGYSYDQETASIDFPISWVGPYYIKLESYVEEDEDGNLLPNPYKISYDGVSLPPSNGAVGEECPAELSVEKKKNGKVILSDLRSIRENLLSKTDNGKELTAVYYKSAPFITSKMLFDKNLREDVYANLSTLKNLLSDTAKNGGSSTYAISDKEQEAISNLYAIAHDAVPGPLKTQLENSVKNVDLSKLSGTSVSQVVSKAGLSTTSSTADPSRLIVKVKDGQPTSRVKSKVESYGIKSVDDLSKKELKSDRFLVVEVKNNGKGFSASSKTTANQIAKLPEVEFVEQVQTYTALSADVQYEHQWSLNNGEKKGSDIGYEALEKLLKNKKLDKTVIAVADTGVDHTLADLSGNVLVDKGYNFVDRNDDAMDDNGHGTHVSSIIAAKSDNHYSMAGINPYAEILPIKVLDSSGGGDTEQIAAGIMYAADNGAKVLNLSLGGGYSRTIEYALRYASGKGVTIVAASGNDGMEELNYPGSSKYVIAVGSTSKFDIVSDFSNYGKGLDLVAPGSDIPALLPDGNVTYMSGTSMATPHVAAVAGLLLSQKPTMKASEVQALLNKTAVDVAFDEQDNPYTGEEDYWDEEVDGPYPVEVLPPGYDHVSGYGRLDAFSAVSTLDLGATINPILNNSKAVTGKAKNGSTIEVWNGKKSLGKGTVKSGSYSVAIPVQKTDQILTVVITNGNAKTSVKQVVEKAPDKPKVKKVTNKDTTLSGTAQANLKVNIKNASRKVIATGKVDKNGSFKVKIPKQKENAVLYVTVQDGYKESSETKVTVIDVIPPAAPKAKAISDKSTSITGTTEAKAQVVAKVKGKQIAKVKADAKGKFTLKIKKQKAGTTVVVTATDAAGNTSKGTNLKVADKTPPAAPKVNSVNDKSTSVKGKTEAGATVTVKVKNKKLGEAKANKKGEFTFKIKKQKAKTVLSVTAKDKAGNVSKAKNVTVKKK</sequence>
<evidence type="ECO:0000259" key="12">
    <source>
        <dbReference type="Pfam" id="PF00082"/>
    </source>
</evidence>
<evidence type="ECO:0000256" key="7">
    <source>
        <dbReference type="ARBA" id="ARBA00022825"/>
    </source>
</evidence>
<accession>A0A0M0G0G7</accession>
<keyword evidence="5 9" id="KW-0645">Protease</keyword>
<dbReference type="Gene3D" id="3.40.50.200">
    <property type="entry name" value="Peptidase S8/S53 domain"/>
    <property type="match status" value="1"/>
</dbReference>
<dbReference type="InterPro" id="IPR050131">
    <property type="entry name" value="Peptidase_S8_subtilisin-like"/>
</dbReference>
<keyword evidence="4" id="KW-0964">Secreted</keyword>
<comment type="cofactor">
    <cofactor evidence="1">
        <name>Ca(2+)</name>
        <dbReference type="ChEBI" id="CHEBI:29108"/>
    </cofactor>
</comment>
<dbReference type="PANTHER" id="PTHR43806:SF11">
    <property type="entry name" value="CEREVISIN-RELATED"/>
    <property type="match status" value="1"/>
</dbReference>
<dbReference type="AlphaFoldDB" id="A0A0M0G0G7"/>
<dbReference type="STRING" id="189381.GCA_900166615_00412"/>
<feature type="active site" description="Charge relay system" evidence="9">
    <location>
        <position position="474"/>
    </location>
</feature>
<feature type="domain" description="Bacterial Ig" evidence="13">
    <location>
        <begin position="876"/>
        <end position="955"/>
    </location>
</feature>
<feature type="domain" description="Bacterial Ig" evidence="13">
    <location>
        <begin position="792"/>
        <end position="871"/>
    </location>
</feature>
<dbReference type="OrthoDB" id="9798386at2"/>
<proteinExistence type="inferred from homology"/>
<evidence type="ECO:0000313" key="15">
    <source>
        <dbReference type="Proteomes" id="UP000037405"/>
    </source>
</evidence>
<dbReference type="SUPFAM" id="SSF52743">
    <property type="entry name" value="Subtilisin-like"/>
    <property type="match status" value="1"/>
</dbReference>
<keyword evidence="15" id="KW-1185">Reference proteome</keyword>
<evidence type="ECO:0000256" key="4">
    <source>
        <dbReference type="ARBA" id="ARBA00022525"/>
    </source>
</evidence>
<dbReference type="InterPro" id="IPR022398">
    <property type="entry name" value="Peptidase_S8_His-AS"/>
</dbReference>
<evidence type="ECO:0000256" key="2">
    <source>
        <dbReference type="ARBA" id="ARBA00004613"/>
    </source>
</evidence>
<keyword evidence="6 9" id="KW-0378">Hydrolase</keyword>
<keyword evidence="8" id="KW-0106">Calcium</keyword>
<feature type="signal peptide" evidence="11">
    <location>
        <begin position="1"/>
        <end position="28"/>
    </location>
</feature>
<dbReference type="InterPro" id="IPR013783">
    <property type="entry name" value="Ig-like_fold"/>
</dbReference>
<evidence type="ECO:0000256" key="8">
    <source>
        <dbReference type="ARBA" id="ARBA00022837"/>
    </source>
</evidence>
<comment type="caution">
    <text evidence="14">The sequence shown here is derived from an EMBL/GenBank/DDBJ whole genome shotgun (WGS) entry which is preliminary data.</text>
</comment>
<feature type="chain" id="PRO_5005599231" evidence="11">
    <location>
        <begin position="29"/>
        <end position="1039"/>
    </location>
</feature>
<gene>
    <name evidence="14" type="ORF">AF331_19055</name>
</gene>
<dbReference type="PRINTS" id="PR00723">
    <property type="entry name" value="SUBTILISIN"/>
</dbReference>
<dbReference type="InterPro" id="IPR023828">
    <property type="entry name" value="Peptidase_S8_Ser-AS"/>
</dbReference>
<dbReference type="InterPro" id="IPR041498">
    <property type="entry name" value="Big_6"/>
</dbReference>
<feature type="active site" description="Charge relay system" evidence="9">
    <location>
        <position position="439"/>
    </location>
</feature>
<dbReference type="Proteomes" id="UP000037405">
    <property type="component" value="Unassembled WGS sequence"/>
</dbReference>
<dbReference type="Gene3D" id="2.60.40.10">
    <property type="entry name" value="Immunoglobulins"/>
    <property type="match status" value="3"/>
</dbReference>
<comment type="subcellular location">
    <subcellularLocation>
        <location evidence="2">Secreted</location>
    </subcellularLocation>
</comment>
<keyword evidence="7 9" id="KW-0720">Serine protease</keyword>
<evidence type="ECO:0000313" key="14">
    <source>
        <dbReference type="EMBL" id="KON82941.1"/>
    </source>
</evidence>
<dbReference type="GO" id="GO:0005576">
    <property type="term" value="C:extracellular region"/>
    <property type="evidence" value="ECO:0007669"/>
    <property type="project" value="UniProtKB-SubCell"/>
</dbReference>
<evidence type="ECO:0000256" key="10">
    <source>
        <dbReference type="SAM" id="MobiDB-lite"/>
    </source>
</evidence>
<organism evidence="14 15">
    <name type="scientific">Rossellomorea marisflavi</name>
    <dbReference type="NCBI Taxonomy" id="189381"/>
    <lineage>
        <taxon>Bacteria</taxon>
        <taxon>Bacillati</taxon>
        <taxon>Bacillota</taxon>
        <taxon>Bacilli</taxon>
        <taxon>Bacillales</taxon>
        <taxon>Bacillaceae</taxon>
        <taxon>Rossellomorea</taxon>
    </lineage>
</organism>
<dbReference type="InterPro" id="IPR036852">
    <property type="entry name" value="Peptidase_S8/S53_dom_sf"/>
</dbReference>
<feature type="compositionally biased region" description="Polar residues" evidence="10">
    <location>
        <begin position="965"/>
        <end position="975"/>
    </location>
</feature>
<evidence type="ECO:0000256" key="11">
    <source>
        <dbReference type="SAM" id="SignalP"/>
    </source>
</evidence>
<evidence type="ECO:0000259" key="13">
    <source>
        <dbReference type="Pfam" id="PF17936"/>
    </source>
</evidence>
<dbReference type="Pfam" id="PF00082">
    <property type="entry name" value="Peptidase_S8"/>
    <property type="match status" value="1"/>
</dbReference>
<dbReference type="InterPro" id="IPR015500">
    <property type="entry name" value="Peptidase_S8_subtilisin-rel"/>
</dbReference>
<feature type="active site" description="Charge relay system" evidence="9">
    <location>
        <position position="627"/>
    </location>
</feature>
<feature type="region of interest" description="Disordered" evidence="10">
    <location>
        <begin position="956"/>
        <end position="975"/>
    </location>
</feature>
<dbReference type="PROSITE" id="PS00138">
    <property type="entry name" value="SUBTILASE_SER"/>
    <property type="match status" value="1"/>
</dbReference>
<evidence type="ECO:0000256" key="1">
    <source>
        <dbReference type="ARBA" id="ARBA00001913"/>
    </source>
</evidence>
<dbReference type="InterPro" id="IPR000209">
    <property type="entry name" value="Peptidase_S8/S53_dom"/>
</dbReference>
<dbReference type="PROSITE" id="PS51892">
    <property type="entry name" value="SUBTILASE"/>
    <property type="match status" value="1"/>
</dbReference>
<dbReference type="InterPro" id="IPR034084">
    <property type="entry name" value="Thermitase-like_dom"/>
</dbReference>
<dbReference type="GO" id="GO:0006508">
    <property type="term" value="P:proteolysis"/>
    <property type="evidence" value="ECO:0007669"/>
    <property type="project" value="UniProtKB-KW"/>
</dbReference>
<dbReference type="PROSITE" id="PS00137">
    <property type="entry name" value="SUBTILASE_HIS"/>
    <property type="match status" value="1"/>
</dbReference>
<feature type="domain" description="Bacterial Ig" evidence="13">
    <location>
        <begin position="959"/>
        <end position="1037"/>
    </location>
</feature>
<dbReference type="EMBL" id="LGUE01000008">
    <property type="protein sequence ID" value="KON82941.1"/>
    <property type="molecule type" value="Genomic_DNA"/>
</dbReference>
<feature type="domain" description="Peptidase S8/S53" evidence="12">
    <location>
        <begin position="432"/>
        <end position="670"/>
    </location>
</feature>
<dbReference type="CDD" id="cd07484">
    <property type="entry name" value="Peptidases_S8_Thermitase_like"/>
    <property type="match status" value="1"/>
</dbReference>
<evidence type="ECO:0000256" key="9">
    <source>
        <dbReference type="PROSITE-ProRule" id="PRU01240"/>
    </source>
</evidence>
<comment type="similarity">
    <text evidence="3 9">Belongs to the peptidase S8 family.</text>
</comment>
<dbReference type="GO" id="GO:0004252">
    <property type="term" value="F:serine-type endopeptidase activity"/>
    <property type="evidence" value="ECO:0007669"/>
    <property type="project" value="UniProtKB-UniRule"/>
</dbReference>
<dbReference type="RefSeq" id="WP_053429587.1">
    <property type="nucleotide sequence ID" value="NZ_LGUE01000008.1"/>
</dbReference>
<protein>
    <submittedName>
        <fullName evidence="14">Peptidase S8</fullName>
    </submittedName>
</protein>
<dbReference type="PANTHER" id="PTHR43806">
    <property type="entry name" value="PEPTIDASE S8"/>
    <property type="match status" value="1"/>
</dbReference>
<reference evidence="15" key="1">
    <citation type="submission" date="2015-07" db="EMBL/GenBank/DDBJ databases">
        <title>Fjat-14235 jcm11544.</title>
        <authorList>
            <person name="Liu B."/>
            <person name="Wang J."/>
            <person name="Zhu Y."/>
            <person name="Liu G."/>
            <person name="Chen Q."/>
            <person name="Chen Z."/>
            <person name="Lan J."/>
            <person name="Che J."/>
            <person name="Ge C."/>
            <person name="Shi H."/>
            <person name="Pan Z."/>
            <person name="Liu X."/>
        </authorList>
    </citation>
    <scope>NUCLEOTIDE SEQUENCE [LARGE SCALE GENOMIC DNA]</scope>
    <source>
        <strain evidence="15">JCM 11544</strain>
    </source>
</reference>